<proteinExistence type="predicted"/>
<dbReference type="Proteomes" id="UP001231649">
    <property type="component" value="Chromosome 1"/>
</dbReference>
<dbReference type="EMBL" id="CM056777">
    <property type="protein sequence ID" value="KAJ8737415.1"/>
    <property type="molecule type" value="Genomic_DNA"/>
</dbReference>
<comment type="caution">
    <text evidence="1">The sequence shown here is derived from an EMBL/GenBank/DDBJ whole genome shotgun (WGS) entry which is preliminary data.</text>
</comment>
<name>A0ACC2R9I7_9NEOP</name>
<evidence type="ECO:0000313" key="1">
    <source>
        <dbReference type="EMBL" id="KAJ8737415.1"/>
    </source>
</evidence>
<protein>
    <submittedName>
        <fullName evidence="1">Uncharacterized protein</fullName>
    </submittedName>
</protein>
<keyword evidence="2" id="KW-1185">Reference proteome</keyword>
<organism evidence="1 2">
    <name type="scientific">Mythimna loreyi</name>
    <dbReference type="NCBI Taxonomy" id="667449"/>
    <lineage>
        <taxon>Eukaryota</taxon>
        <taxon>Metazoa</taxon>
        <taxon>Ecdysozoa</taxon>
        <taxon>Arthropoda</taxon>
        <taxon>Hexapoda</taxon>
        <taxon>Insecta</taxon>
        <taxon>Pterygota</taxon>
        <taxon>Neoptera</taxon>
        <taxon>Endopterygota</taxon>
        <taxon>Lepidoptera</taxon>
        <taxon>Glossata</taxon>
        <taxon>Ditrysia</taxon>
        <taxon>Noctuoidea</taxon>
        <taxon>Noctuidae</taxon>
        <taxon>Noctuinae</taxon>
        <taxon>Hadenini</taxon>
        <taxon>Mythimna</taxon>
    </lineage>
</organism>
<sequence>MHVRIRIFGKPDTVVVVESKLTKIEQFRRVIKEKFDVQPKLQRLFYGGKLLENGYTFHDYNIKLNDVIQLMVQAQPQESPKEETVAKTEDTKQVAEVPIGKSAEYKDAKSTLYEVGDLIDIRDRELGSWLEAKITRIVFDPNIPHIPEPKVTSTTTTNDASEHIADKSDQSFDKENDVENKPPSETTNGDNLAKTKVKGIARYFSKSPKAVRKKPDKDVSKTEEPKDLDSQLLYKVQLETDDEDSNMYCKLKEIRPRARTIIDIKELKVGQKVMLNHNTDEPLERGYWYDFKVAEIKKLRATYELIGTLYLGPDAVPQNDTKLKVLDKIYAIEEVVPLAKRTEEHKQLMATPPEKRSVPLNCLTCRDDEETLCKDCGCYICSGKEFPDKIVLCDECNNGYHMICLDPPLTDLPEEDWYCPSCKRDPTDVIAPGAAKQTKKVSKTKRDWGRGMACVGKTKTCAMPPNHFGPIPGIEVGMCWRFRIQLSETGVHRPPVSGIHGRDVEGAYSIVLSGGYEDDVDNGNEFTYTGSGGRDLSGNKRTAEQSCDQTLTRENRALARNCAVSQVNEEGGDAGDDWRSGKPVRVVRSYKMLKHFPKYAPKEGIRYDGIYKVVKYYPEKGLSGFRVWKYLLRRDDPNPAPWEPGAKEYPIIYPDGYLEAEAEKKALKEKTSKSGKGASNKGKGKKRALRENNETTSESDTSPPVKKRKTTRLAVKKEALRESNQTTESESEVSSSGRKWKISTQDTVETNAIDTPKFKIFIKNPGKKSPRKKEVESALSEEERAAINADTKNSKLWDECLIVCDTRGKKEFVEYVTQMFLCIICQDVAVSPVTTPCLHNFCMACIKLAFKSSGPQCPCCRQSLAKYEVEANEALKTALRSIMAGYDAGKK</sequence>
<reference evidence="1" key="1">
    <citation type="submission" date="2023-03" db="EMBL/GenBank/DDBJ databases">
        <title>Chromosome-level genomes of two armyworms, Mythimna separata and Mythimna loreyi, provide insights into the biosynthesis and reception of sex pheromones.</title>
        <authorList>
            <person name="Zhao H."/>
        </authorList>
    </citation>
    <scope>NUCLEOTIDE SEQUENCE</scope>
    <source>
        <strain evidence="1">BeijingLab</strain>
    </source>
</reference>
<evidence type="ECO:0000313" key="2">
    <source>
        <dbReference type="Proteomes" id="UP001231649"/>
    </source>
</evidence>
<gene>
    <name evidence="1" type="ORF">PYW08_000010</name>
</gene>
<accession>A0ACC2R9I7</accession>